<evidence type="ECO:0000256" key="1">
    <source>
        <dbReference type="SAM" id="MobiDB-lite"/>
    </source>
</evidence>
<feature type="region of interest" description="Disordered" evidence="1">
    <location>
        <begin position="1"/>
        <end position="32"/>
    </location>
</feature>
<dbReference type="EMBL" id="FJUX01000108">
    <property type="protein sequence ID" value="CZT08851.1"/>
    <property type="molecule type" value="Genomic_DNA"/>
</dbReference>
<feature type="region of interest" description="Disordered" evidence="1">
    <location>
        <begin position="79"/>
        <end position="98"/>
    </location>
</feature>
<accession>A0A1E1LE84</accession>
<name>A0A1E1LE84_9HELO</name>
<evidence type="ECO:0000313" key="3">
    <source>
        <dbReference type="Proteomes" id="UP000178912"/>
    </source>
</evidence>
<organism evidence="2 3">
    <name type="scientific">Rhynchosporium agropyri</name>
    <dbReference type="NCBI Taxonomy" id="914238"/>
    <lineage>
        <taxon>Eukaryota</taxon>
        <taxon>Fungi</taxon>
        <taxon>Dikarya</taxon>
        <taxon>Ascomycota</taxon>
        <taxon>Pezizomycotina</taxon>
        <taxon>Leotiomycetes</taxon>
        <taxon>Helotiales</taxon>
        <taxon>Ploettnerulaceae</taxon>
        <taxon>Rhynchosporium</taxon>
    </lineage>
</organism>
<feature type="compositionally biased region" description="Basic residues" evidence="1">
    <location>
        <begin position="1"/>
        <end position="11"/>
    </location>
</feature>
<proteinExistence type="predicted"/>
<sequence>MYRNVRGLRRGGSKENITHSLIRGTKSETKQQTKNHYNDKFNFHDANLDSTPSAGLQKYGTIWMRMGKKHHDAIDASKLQSKGECKSSSVPCTARSTR</sequence>
<keyword evidence="3" id="KW-1185">Reference proteome</keyword>
<protein>
    <submittedName>
        <fullName evidence="2">Uncharacterized protein</fullName>
    </submittedName>
</protein>
<dbReference type="AlphaFoldDB" id="A0A1E1LE84"/>
<gene>
    <name evidence="2" type="ORF">RAG0_13795</name>
</gene>
<reference evidence="3" key="1">
    <citation type="submission" date="2016-03" db="EMBL/GenBank/DDBJ databases">
        <authorList>
            <person name="Guldener U."/>
        </authorList>
    </citation>
    <scope>NUCLEOTIDE SEQUENCE [LARGE SCALE GENOMIC DNA]</scope>
    <source>
        <strain evidence="3">04CH-RAC-A.6.1</strain>
    </source>
</reference>
<feature type="compositionally biased region" description="Polar residues" evidence="1">
    <location>
        <begin position="86"/>
        <end position="98"/>
    </location>
</feature>
<dbReference type="Proteomes" id="UP000178912">
    <property type="component" value="Unassembled WGS sequence"/>
</dbReference>
<evidence type="ECO:0000313" key="2">
    <source>
        <dbReference type="EMBL" id="CZT08851.1"/>
    </source>
</evidence>